<reference evidence="8" key="1">
    <citation type="submission" date="2017-09" db="EMBL/GenBank/DDBJ databases">
        <title>Depth-based differentiation of microbial function through sediment-hosted aquifers and enrichment of novel symbionts in the deep terrestrial subsurface.</title>
        <authorList>
            <person name="Probst A.J."/>
            <person name="Ladd B."/>
            <person name="Jarett J.K."/>
            <person name="Geller-Mcgrath D.E."/>
            <person name="Sieber C.M.K."/>
            <person name="Emerson J.B."/>
            <person name="Anantharaman K."/>
            <person name="Thomas B.C."/>
            <person name="Malmstrom R."/>
            <person name="Stieglmeier M."/>
            <person name="Klingl A."/>
            <person name="Woyke T."/>
            <person name="Ryan C.M."/>
            <person name="Banfield J.F."/>
        </authorList>
    </citation>
    <scope>NUCLEOTIDE SEQUENCE [LARGE SCALE GENOMIC DNA]</scope>
</reference>
<dbReference type="SUPFAM" id="SSF53335">
    <property type="entry name" value="S-adenosyl-L-methionine-dependent methyltransferases"/>
    <property type="match status" value="1"/>
</dbReference>
<protein>
    <recommendedName>
        <fullName evidence="6">Ribosomal RNA small subunit methyltransferase H</fullName>
        <ecNumber evidence="6">2.1.1.199</ecNumber>
    </recommendedName>
    <alternativeName>
        <fullName evidence="6">16S rRNA m(4)C1402 methyltransferase</fullName>
    </alternativeName>
    <alternativeName>
        <fullName evidence="6">rRNA (cytosine-N(4)-)-methyltransferase RsmH</fullName>
    </alternativeName>
</protein>
<dbReference type="AlphaFoldDB" id="A0A2H0UD44"/>
<proteinExistence type="inferred from homology"/>
<keyword evidence="5 6" id="KW-0949">S-adenosyl-L-methionine</keyword>
<evidence type="ECO:0000256" key="3">
    <source>
        <dbReference type="ARBA" id="ARBA00022603"/>
    </source>
</evidence>
<keyword evidence="3 6" id="KW-0489">Methyltransferase</keyword>
<comment type="catalytic activity">
    <reaction evidence="6">
        <text>cytidine(1402) in 16S rRNA + S-adenosyl-L-methionine = N(4)-methylcytidine(1402) in 16S rRNA + S-adenosyl-L-homocysteine + H(+)</text>
        <dbReference type="Rhea" id="RHEA:42928"/>
        <dbReference type="Rhea" id="RHEA-COMP:10286"/>
        <dbReference type="Rhea" id="RHEA-COMP:10287"/>
        <dbReference type="ChEBI" id="CHEBI:15378"/>
        <dbReference type="ChEBI" id="CHEBI:57856"/>
        <dbReference type="ChEBI" id="CHEBI:59789"/>
        <dbReference type="ChEBI" id="CHEBI:74506"/>
        <dbReference type="ChEBI" id="CHEBI:82748"/>
        <dbReference type="EC" id="2.1.1.199"/>
    </reaction>
</comment>
<dbReference type="GO" id="GO:0070475">
    <property type="term" value="P:rRNA base methylation"/>
    <property type="evidence" value="ECO:0007669"/>
    <property type="project" value="UniProtKB-UniRule"/>
</dbReference>
<evidence type="ECO:0000256" key="4">
    <source>
        <dbReference type="ARBA" id="ARBA00022679"/>
    </source>
</evidence>
<evidence type="ECO:0000256" key="2">
    <source>
        <dbReference type="ARBA" id="ARBA00022552"/>
    </source>
</evidence>
<dbReference type="GO" id="GO:0071424">
    <property type="term" value="F:rRNA (cytosine-N4-)-methyltransferase activity"/>
    <property type="evidence" value="ECO:0007669"/>
    <property type="project" value="UniProtKB-UniRule"/>
</dbReference>
<feature type="binding site" evidence="6">
    <location>
        <position position="53"/>
    </location>
    <ligand>
        <name>S-adenosyl-L-methionine</name>
        <dbReference type="ChEBI" id="CHEBI:59789"/>
    </ligand>
</feature>
<dbReference type="PIRSF" id="PIRSF004486">
    <property type="entry name" value="MraW"/>
    <property type="match status" value="1"/>
</dbReference>
<dbReference type="HAMAP" id="MF_01007">
    <property type="entry name" value="16SrRNA_methyltr_H"/>
    <property type="match status" value="1"/>
</dbReference>
<dbReference type="Proteomes" id="UP000229344">
    <property type="component" value="Unassembled WGS sequence"/>
</dbReference>
<comment type="function">
    <text evidence="6">Specifically methylates the N4 position of cytidine in position 1402 (C1402) of 16S rRNA.</text>
</comment>
<comment type="similarity">
    <text evidence="1 6">Belongs to the methyltransferase superfamily. RsmH family.</text>
</comment>
<comment type="subcellular location">
    <subcellularLocation>
        <location evidence="6">Cytoplasm</location>
    </subcellularLocation>
</comment>
<feature type="binding site" evidence="6">
    <location>
        <position position="107"/>
    </location>
    <ligand>
        <name>S-adenosyl-L-methionine</name>
        <dbReference type="ChEBI" id="CHEBI:59789"/>
    </ligand>
</feature>
<dbReference type="EMBL" id="PFBI01000006">
    <property type="protein sequence ID" value="PIR84329.1"/>
    <property type="molecule type" value="Genomic_DNA"/>
</dbReference>
<keyword evidence="6" id="KW-0963">Cytoplasm</keyword>
<evidence type="ECO:0000256" key="6">
    <source>
        <dbReference type="HAMAP-Rule" id="MF_01007"/>
    </source>
</evidence>
<evidence type="ECO:0000256" key="5">
    <source>
        <dbReference type="ARBA" id="ARBA00022691"/>
    </source>
</evidence>
<sequence length="300" mass="32893">MTTTHVTVLKKEAVEGLSLRPEAIIVDATLGAGGHARDILSQLNSDGMLIALDADESAIEALEGELKGDATVHLITANFRTLDSVLTKLDVPHVDGVLADLGWRMEQFAGGGKGFSFQHDEPLTMTFGNPTDEDSYPFTAKDIINEWSEESIANVLKGYGEERFAKRIARKIVEERESAPIETSGQLVEIISSAVPGFYRTGKTHPATRSFQALRIAVNDELASLEEFIQVAVQHLSPNGRLAIITFHSIEDRIVKHTFRTLAAEHGMTIITKKPVTASKEELAENPRARSAKLRIIQKN</sequence>
<feature type="binding site" evidence="6">
    <location>
        <position position="79"/>
    </location>
    <ligand>
        <name>S-adenosyl-L-methionine</name>
        <dbReference type="ChEBI" id="CHEBI:59789"/>
    </ligand>
</feature>
<organism evidence="7 8">
    <name type="scientific">Candidatus Kaiserbacteria bacterium CG10_big_fil_rev_8_21_14_0_10_47_16</name>
    <dbReference type="NCBI Taxonomy" id="1974608"/>
    <lineage>
        <taxon>Bacteria</taxon>
        <taxon>Candidatus Kaiseribacteriota</taxon>
    </lineage>
</organism>
<dbReference type="InterPro" id="IPR029063">
    <property type="entry name" value="SAM-dependent_MTases_sf"/>
</dbReference>
<evidence type="ECO:0000313" key="8">
    <source>
        <dbReference type="Proteomes" id="UP000229344"/>
    </source>
</evidence>
<dbReference type="PANTHER" id="PTHR11265">
    <property type="entry name" value="S-ADENOSYL-METHYLTRANSFERASE MRAW"/>
    <property type="match status" value="1"/>
</dbReference>
<evidence type="ECO:0000313" key="7">
    <source>
        <dbReference type="EMBL" id="PIR84329.1"/>
    </source>
</evidence>
<gene>
    <name evidence="6" type="primary">rsmH</name>
    <name evidence="7" type="ORF">COU16_01905</name>
</gene>
<dbReference type="EC" id="2.1.1.199" evidence="6"/>
<dbReference type="GO" id="GO:0005737">
    <property type="term" value="C:cytoplasm"/>
    <property type="evidence" value="ECO:0007669"/>
    <property type="project" value="UniProtKB-SubCell"/>
</dbReference>
<dbReference type="InterPro" id="IPR002903">
    <property type="entry name" value="RsmH"/>
</dbReference>
<keyword evidence="2 6" id="KW-0698">rRNA processing</keyword>
<dbReference type="SUPFAM" id="SSF81799">
    <property type="entry name" value="Putative methyltransferase TM0872, insert domain"/>
    <property type="match status" value="1"/>
</dbReference>
<feature type="binding site" evidence="6">
    <location>
        <begin position="33"/>
        <end position="35"/>
    </location>
    <ligand>
        <name>S-adenosyl-L-methionine</name>
        <dbReference type="ChEBI" id="CHEBI:59789"/>
    </ligand>
</feature>
<keyword evidence="4 6" id="KW-0808">Transferase</keyword>
<evidence type="ECO:0000256" key="1">
    <source>
        <dbReference type="ARBA" id="ARBA00010396"/>
    </source>
</evidence>
<accession>A0A2H0UD44</accession>
<dbReference type="Pfam" id="PF01795">
    <property type="entry name" value="Methyltransf_5"/>
    <property type="match status" value="1"/>
</dbReference>
<feature type="binding site" evidence="6">
    <location>
        <position position="100"/>
    </location>
    <ligand>
        <name>S-adenosyl-L-methionine</name>
        <dbReference type="ChEBI" id="CHEBI:59789"/>
    </ligand>
</feature>
<dbReference type="NCBIfam" id="TIGR00006">
    <property type="entry name" value="16S rRNA (cytosine(1402)-N(4))-methyltransferase RsmH"/>
    <property type="match status" value="1"/>
</dbReference>
<dbReference type="Gene3D" id="3.40.50.150">
    <property type="entry name" value="Vaccinia Virus protein VP39"/>
    <property type="match status" value="1"/>
</dbReference>
<dbReference type="InterPro" id="IPR023397">
    <property type="entry name" value="SAM-dep_MeTrfase_MraW_recog"/>
</dbReference>
<dbReference type="Gene3D" id="1.10.150.170">
    <property type="entry name" value="Putative methyltransferase TM0872, insert domain"/>
    <property type="match status" value="1"/>
</dbReference>
<comment type="caution">
    <text evidence="7">The sequence shown here is derived from an EMBL/GenBank/DDBJ whole genome shotgun (WGS) entry which is preliminary data.</text>
</comment>
<dbReference type="PANTHER" id="PTHR11265:SF0">
    <property type="entry name" value="12S RRNA N4-METHYLCYTIDINE METHYLTRANSFERASE"/>
    <property type="match status" value="1"/>
</dbReference>
<name>A0A2H0UD44_9BACT</name>